<dbReference type="SUPFAM" id="SSF51126">
    <property type="entry name" value="Pectin lyase-like"/>
    <property type="match status" value="1"/>
</dbReference>
<dbReference type="InterPro" id="IPR012334">
    <property type="entry name" value="Pectin_lyas_fold"/>
</dbReference>
<name>A0ABR0D3K9_9LAMI</name>
<dbReference type="InterPro" id="IPR033131">
    <property type="entry name" value="Pectinesterase_Asp_AS"/>
</dbReference>
<evidence type="ECO:0000256" key="7">
    <source>
        <dbReference type="ARBA" id="ARBA00022801"/>
    </source>
</evidence>
<comment type="similarity">
    <text evidence="4">In the C-terminal section; belongs to the pectinesterase family.</text>
</comment>
<keyword evidence="7 12" id="KW-0378">Hydrolase</keyword>
<dbReference type="Pfam" id="PF04043">
    <property type="entry name" value="PMEI"/>
    <property type="match status" value="1"/>
</dbReference>
<evidence type="ECO:0000256" key="3">
    <source>
        <dbReference type="ARBA" id="ARBA00006027"/>
    </source>
</evidence>
<dbReference type="CDD" id="cd15798">
    <property type="entry name" value="PMEI-like_3"/>
    <property type="match status" value="1"/>
</dbReference>
<dbReference type="PANTHER" id="PTHR31707">
    <property type="entry name" value="PECTINESTERASE"/>
    <property type="match status" value="1"/>
</dbReference>
<evidence type="ECO:0000256" key="2">
    <source>
        <dbReference type="ARBA" id="ARBA00005184"/>
    </source>
</evidence>
<feature type="chain" id="PRO_5044966315" description="Pectinesterase" evidence="12">
    <location>
        <begin position="23"/>
        <end position="505"/>
    </location>
</feature>
<proteinExistence type="inferred from homology"/>
<dbReference type="PROSITE" id="PS00503">
    <property type="entry name" value="PECTINESTERASE_2"/>
    <property type="match status" value="1"/>
</dbReference>
<dbReference type="SUPFAM" id="SSF101148">
    <property type="entry name" value="Plant invertase/pectin methylesterase inhibitor"/>
    <property type="match status" value="1"/>
</dbReference>
<dbReference type="Pfam" id="PF01095">
    <property type="entry name" value="Pectinesterase"/>
    <property type="match status" value="1"/>
</dbReference>
<evidence type="ECO:0000256" key="6">
    <source>
        <dbReference type="ARBA" id="ARBA00022525"/>
    </source>
</evidence>
<dbReference type="Gene3D" id="1.20.140.40">
    <property type="entry name" value="Invertase/pectin methylesterase inhibitor family protein"/>
    <property type="match status" value="1"/>
</dbReference>
<evidence type="ECO:0000256" key="12">
    <source>
        <dbReference type="RuleBase" id="RU000589"/>
    </source>
</evidence>
<dbReference type="Proteomes" id="UP001291926">
    <property type="component" value="Unassembled WGS sequence"/>
</dbReference>
<keyword evidence="6" id="KW-0964">Secreted</keyword>
<evidence type="ECO:0000259" key="13">
    <source>
        <dbReference type="SMART" id="SM00856"/>
    </source>
</evidence>
<feature type="signal peptide" evidence="12">
    <location>
        <begin position="1"/>
        <end position="22"/>
    </location>
</feature>
<keyword evidence="8 12" id="KW-0063">Aspartyl esterase</keyword>
<sequence length="505" mass="56168">MAFHKTFLIFISTLLAFSLAASQETSPDKVICQPQDYKQSAQAAIVELSKTAPDFAINGTLHQLITIKKPNNKLAFSTLESCVELISLAIDSLNMSVSVTNLTSVDDQNTIKMLLCGAGSHIQTCIDGFDDFDYEVRDLVIKKLTMPTEFTRNSLDIVSQINRCLRLTTEPKRKEHWLSSKDRRHLKAAAKPNVVVAKDGSGNYRTITDALKVVPNHSNQRFVIYVKSGVYYEQVRIPIDKWNVVIYGDGMNRTVVSGNLNYVDGTPTFMTATFFVFGKGFIARDMGFRNTAGPNKHQAVALLSAGDQSVFYKCLIDGYQDTLLVKVNRQIFLECKISGTIDFIFGGASAVIQNSVILAKRPLKAELNTLTAHRKPYQNCNTGIVIQNTAIQPAEDLTGTQTFLGRPWGNYSTVVFLENTMYDFIDPQGWLPSDGIVYGPPPPPNSVFFAEFKNRGPGAITTKRCKWNGVNSWLSYNEALKFTVQYFINGNQWLPATNIPYNGGL</sequence>
<accession>A0ABR0D3K9</accession>
<keyword evidence="12" id="KW-0732">Signal</keyword>
<organism evidence="14 15">
    <name type="scientific">Penstemon davidsonii</name>
    <dbReference type="NCBI Taxonomy" id="160366"/>
    <lineage>
        <taxon>Eukaryota</taxon>
        <taxon>Viridiplantae</taxon>
        <taxon>Streptophyta</taxon>
        <taxon>Embryophyta</taxon>
        <taxon>Tracheophyta</taxon>
        <taxon>Spermatophyta</taxon>
        <taxon>Magnoliopsida</taxon>
        <taxon>eudicotyledons</taxon>
        <taxon>Gunneridae</taxon>
        <taxon>Pentapetalae</taxon>
        <taxon>asterids</taxon>
        <taxon>lamiids</taxon>
        <taxon>Lamiales</taxon>
        <taxon>Plantaginaceae</taxon>
        <taxon>Cheloneae</taxon>
        <taxon>Penstemon</taxon>
    </lineage>
</organism>
<feature type="active site" evidence="11">
    <location>
        <position position="342"/>
    </location>
</feature>
<evidence type="ECO:0000256" key="8">
    <source>
        <dbReference type="ARBA" id="ARBA00023085"/>
    </source>
</evidence>
<dbReference type="EC" id="3.1.1.11" evidence="5 12"/>
<evidence type="ECO:0000256" key="9">
    <source>
        <dbReference type="ARBA" id="ARBA00023316"/>
    </source>
</evidence>
<dbReference type="InterPro" id="IPR006501">
    <property type="entry name" value="Pectinesterase_inhib_dom"/>
</dbReference>
<comment type="caution">
    <text evidence="14">The sequence shown here is derived from an EMBL/GenBank/DDBJ whole genome shotgun (WGS) entry which is preliminary data.</text>
</comment>
<comment type="similarity">
    <text evidence="3">In the N-terminal section; belongs to the PMEI family.</text>
</comment>
<evidence type="ECO:0000256" key="5">
    <source>
        <dbReference type="ARBA" id="ARBA00013229"/>
    </source>
</evidence>
<comment type="subcellular location">
    <subcellularLocation>
        <location evidence="1">Secreted</location>
    </subcellularLocation>
</comment>
<evidence type="ECO:0000313" key="15">
    <source>
        <dbReference type="Proteomes" id="UP001291926"/>
    </source>
</evidence>
<dbReference type="InterPro" id="IPR011050">
    <property type="entry name" value="Pectin_lyase_fold/virulence"/>
</dbReference>
<evidence type="ECO:0000313" key="14">
    <source>
        <dbReference type="EMBL" id="KAK4483864.1"/>
    </source>
</evidence>
<dbReference type="EMBL" id="JAYDYQ010002534">
    <property type="protein sequence ID" value="KAK4483864.1"/>
    <property type="molecule type" value="Genomic_DNA"/>
</dbReference>
<dbReference type="SMART" id="SM00856">
    <property type="entry name" value="PMEI"/>
    <property type="match status" value="1"/>
</dbReference>
<feature type="domain" description="Pectinesterase inhibitor" evidence="13">
    <location>
        <begin position="22"/>
        <end position="157"/>
    </location>
</feature>
<protein>
    <recommendedName>
        <fullName evidence="5 12">Pectinesterase</fullName>
        <ecNumber evidence="5 12">3.1.1.11</ecNumber>
    </recommendedName>
</protein>
<keyword evidence="9" id="KW-0961">Cell wall biogenesis/degradation</keyword>
<evidence type="ECO:0000256" key="1">
    <source>
        <dbReference type="ARBA" id="ARBA00004613"/>
    </source>
</evidence>
<gene>
    <name evidence="14" type="ORF">RD792_011073</name>
</gene>
<dbReference type="Gene3D" id="2.160.20.10">
    <property type="entry name" value="Single-stranded right-handed beta-helix, Pectin lyase-like"/>
    <property type="match status" value="1"/>
</dbReference>
<dbReference type="InterPro" id="IPR035513">
    <property type="entry name" value="Invertase/methylesterase_inhib"/>
</dbReference>
<evidence type="ECO:0000256" key="11">
    <source>
        <dbReference type="PROSITE-ProRule" id="PRU10040"/>
    </source>
</evidence>
<dbReference type="InterPro" id="IPR000070">
    <property type="entry name" value="Pectinesterase_cat"/>
</dbReference>
<comment type="pathway">
    <text evidence="2 12">Glycan metabolism; pectin degradation; 2-dehydro-3-deoxy-D-gluconate from pectin: step 1/5.</text>
</comment>
<reference evidence="14 15" key="1">
    <citation type="journal article" date="2023" name="bioRxiv">
        <title>Genome report: Whole genome sequence and annotation of Penstemon davidsonii.</title>
        <authorList>
            <person name="Ostevik K.L."/>
            <person name="Alabady M."/>
            <person name="Zhang M."/>
            <person name="Rausher M.D."/>
        </authorList>
    </citation>
    <scope>NUCLEOTIDE SEQUENCE [LARGE SCALE GENOMIC DNA]</scope>
    <source>
        <strain evidence="14">DNT005</strain>
        <tissue evidence="14">Whole leaf</tissue>
    </source>
</reference>
<keyword evidence="15" id="KW-1185">Reference proteome</keyword>
<evidence type="ECO:0000256" key="4">
    <source>
        <dbReference type="ARBA" id="ARBA00007786"/>
    </source>
</evidence>
<evidence type="ECO:0000256" key="10">
    <source>
        <dbReference type="ARBA" id="ARBA00047928"/>
    </source>
</evidence>
<comment type="catalytic activity">
    <reaction evidence="10 12">
        <text>[(1-&gt;4)-alpha-D-galacturonosyl methyl ester](n) + n H2O = [(1-&gt;4)-alpha-D-galacturonosyl](n) + n methanol + n H(+)</text>
        <dbReference type="Rhea" id="RHEA:22380"/>
        <dbReference type="Rhea" id="RHEA-COMP:14570"/>
        <dbReference type="Rhea" id="RHEA-COMP:14573"/>
        <dbReference type="ChEBI" id="CHEBI:15377"/>
        <dbReference type="ChEBI" id="CHEBI:15378"/>
        <dbReference type="ChEBI" id="CHEBI:17790"/>
        <dbReference type="ChEBI" id="CHEBI:140522"/>
        <dbReference type="ChEBI" id="CHEBI:140523"/>
        <dbReference type="EC" id="3.1.1.11"/>
    </reaction>
</comment>